<accession>A0A0E9XXR8</accession>
<reference evidence="1" key="2">
    <citation type="journal article" date="2015" name="Fish Shellfish Immunol.">
        <title>Early steps in the European eel (Anguilla anguilla)-Vibrio vulnificus interaction in the gills: Role of the RtxA13 toxin.</title>
        <authorList>
            <person name="Callol A."/>
            <person name="Pajuelo D."/>
            <person name="Ebbesson L."/>
            <person name="Teles M."/>
            <person name="MacKenzie S."/>
            <person name="Amaro C."/>
        </authorList>
    </citation>
    <scope>NUCLEOTIDE SEQUENCE</scope>
</reference>
<sequence length="56" mass="7056">MFRIAPDHFRCSVEELYERTDCDMPKWVMDRMKKNFEPVKNIYDVIGYPEWYWRGY</sequence>
<proteinExistence type="predicted"/>
<reference evidence="1" key="1">
    <citation type="submission" date="2014-11" db="EMBL/GenBank/DDBJ databases">
        <authorList>
            <person name="Amaro Gonzalez C."/>
        </authorList>
    </citation>
    <scope>NUCLEOTIDE SEQUENCE</scope>
</reference>
<dbReference type="AlphaFoldDB" id="A0A0E9XXR8"/>
<protein>
    <submittedName>
        <fullName evidence="1">Uncharacterized protein</fullName>
    </submittedName>
</protein>
<organism evidence="1">
    <name type="scientific">Anguilla anguilla</name>
    <name type="common">European freshwater eel</name>
    <name type="synonym">Muraena anguilla</name>
    <dbReference type="NCBI Taxonomy" id="7936"/>
    <lineage>
        <taxon>Eukaryota</taxon>
        <taxon>Metazoa</taxon>
        <taxon>Chordata</taxon>
        <taxon>Craniata</taxon>
        <taxon>Vertebrata</taxon>
        <taxon>Euteleostomi</taxon>
        <taxon>Actinopterygii</taxon>
        <taxon>Neopterygii</taxon>
        <taxon>Teleostei</taxon>
        <taxon>Anguilliformes</taxon>
        <taxon>Anguillidae</taxon>
        <taxon>Anguilla</taxon>
    </lineage>
</organism>
<dbReference type="EMBL" id="GBXM01002094">
    <property type="protein sequence ID" value="JAI06484.1"/>
    <property type="molecule type" value="Transcribed_RNA"/>
</dbReference>
<name>A0A0E9XXR8_ANGAN</name>
<evidence type="ECO:0000313" key="1">
    <source>
        <dbReference type="EMBL" id="JAI06484.1"/>
    </source>
</evidence>